<dbReference type="Pfam" id="PF00743">
    <property type="entry name" value="FMO-like"/>
    <property type="match status" value="2"/>
</dbReference>
<dbReference type="Proteomes" id="UP000837857">
    <property type="component" value="Chromosome 16"/>
</dbReference>
<evidence type="ECO:0000256" key="4">
    <source>
        <dbReference type="ARBA" id="ARBA00022857"/>
    </source>
</evidence>
<keyword evidence="8" id="KW-1185">Reference proteome</keyword>
<evidence type="ECO:0008006" key="9">
    <source>
        <dbReference type="Google" id="ProtNLM"/>
    </source>
</evidence>
<evidence type="ECO:0000256" key="1">
    <source>
        <dbReference type="ARBA" id="ARBA00009183"/>
    </source>
</evidence>
<organism evidence="7 8">
    <name type="scientific">Iphiclides podalirius</name>
    <name type="common">scarce swallowtail</name>
    <dbReference type="NCBI Taxonomy" id="110791"/>
    <lineage>
        <taxon>Eukaryota</taxon>
        <taxon>Metazoa</taxon>
        <taxon>Ecdysozoa</taxon>
        <taxon>Arthropoda</taxon>
        <taxon>Hexapoda</taxon>
        <taxon>Insecta</taxon>
        <taxon>Pterygota</taxon>
        <taxon>Neoptera</taxon>
        <taxon>Endopterygota</taxon>
        <taxon>Lepidoptera</taxon>
        <taxon>Glossata</taxon>
        <taxon>Ditrysia</taxon>
        <taxon>Papilionoidea</taxon>
        <taxon>Papilionidae</taxon>
        <taxon>Papilioninae</taxon>
        <taxon>Iphiclides</taxon>
    </lineage>
</organism>
<dbReference type="PANTHER" id="PTHR23023">
    <property type="entry name" value="DIMETHYLANILINE MONOOXYGENASE"/>
    <property type="match status" value="1"/>
</dbReference>
<evidence type="ECO:0000256" key="3">
    <source>
        <dbReference type="ARBA" id="ARBA00022827"/>
    </source>
</evidence>
<comment type="similarity">
    <text evidence="1">Belongs to the FMO family.</text>
</comment>
<keyword evidence="6" id="KW-0732">Signal</keyword>
<reference evidence="7" key="1">
    <citation type="submission" date="2022-03" db="EMBL/GenBank/DDBJ databases">
        <authorList>
            <person name="Martin H S."/>
        </authorList>
    </citation>
    <scope>NUCLEOTIDE SEQUENCE</scope>
</reference>
<evidence type="ECO:0000256" key="2">
    <source>
        <dbReference type="ARBA" id="ARBA00022630"/>
    </source>
</evidence>
<name>A0ABN8I0L8_9NEOP</name>
<feature type="non-terminal residue" evidence="7">
    <location>
        <position position="456"/>
    </location>
</feature>
<dbReference type="Gene3D" id="3.50.50.60">
    <property type="entry name" value="FAD/NAD(P)-binding domain"/>
    <property type="match status" value="2"/>
</dbReference>
<sequence>MARYLWSCVTVLCLTNFALETTEGQSVPSNKHVCVVGAGYSGLAAARYLQEYGLNFTVYEASRYIGGTWRFDPHVGTDEDGLPMFTSMYKKLRTNTPRQTMEYAGFKFPEDTPSYPTGSCFYSYIMNFVKYFNLMKYIQLRSLVTRIKWAGDHWKLIYNSSVDKNSYTVACDFVIIANGQYSKPIRPTYEGEDLFKGTIRHSRDYKDPEAFRDRRVLVVGAGPSGLDLATHLVNVTKKLVHSHHLVYNQPNFPSNYLKKPDIDSFTSEGVVFQDGSIEDVDDVIFCTGYEFDHSFIDESAGLTIAGKFVLPLYQHIVNIRHPTMTFIGVVKKVITRVMDAQAQYAAALAAGLFELPSQNVMLKIWLEHVRNLRSKNLRIIDVNLVGNEMNGYFANLTTEAGVVRPAPVLQDMRDFNAQNRLDDLLNYRDYDYELLDDFHYERRYNPRPEDSCDMDY</sequence>
<evidence type="ECO:0000256" key="5">
    <source>
        <dbReference type="ARBA" id="ARBA00023002"/>
    </source>
</evidence>
<gene>
    <name evidence="7" type="ORF">IPOD504_LOCUS5120</name>
</gene>
<dbReference type="SUPFAM" id="SSF51905">
    <property type="entry name" value="FAD/NAD(P)-binding domain"/>
    <property type="match status" value="2"/>
</dbReference>
<evidence type="ECO:0000256" key="6">
    <source>
        <dbReference type="SAM" id="SignalP"/>
    </source>
</evidence>
<keyword evidence="2" id="KW-0285">Flavoprotein</keyword>
<keyword evidence="3" id="KW-0274">FAD</keyword>
<accession>A0ABN8I0L8</accession>
<evidence type="ECO:0000313" key="8">
    <source>
        <dbReference type="Proteomes" id="UP000837857"/>
    </source>
</evidence>
<proteinExistence type="inferred from homology"/>
<evidence type="ECO:0000313" key="7">
    <source>
        <dbReference type="EMBL" id="CAH2045539.1"/>
    </source>
</evidence>
<protein>
    <recommendedName>
        <fullName evidence="9">Flavin-containing monooxygenase</fullName>
    </recommendedName>
</protein>
<feature type="signal peptide" evidence="6">
    <location>
        <begin position="1"/>
        <end position="24"/>
    </location>
</feature>
<dbReference type="EMBL" id="OW152828">
    <property type="protein sequence ID" value="CAH2045539.1"/>
    <property type="molecule type" value="Genomic_DNA"/>
</dbReference>
<dbReference type="InterPro" id="IPR000960">
    <property type="entry name" value="Flavin_mOase"/>
</dbReference>
<keyword evidence="4" id="KW-0521">NADP</keyword>
<dbReference type="PRINTS" id="PR00370">
    <property type="entry name" value="FMOXYGENASE"/>
</dbReference>
<dbReference type="InterPro" id="IPR036188">
    <property type="entry name" value="FAD/NAD-bd_sf"/>
</dbReference>
<keyword evidence="5" id="KW-0560">Oxidoreductase</keyword>
<dbReference type="InterPro" id="IPR050346">
    <property type="entry name" value="FMO-like"/>
</dbReference>
<dbReference type="InterPro" id="IPR020946">
    <property type="entry name" value="Flavin_mOase-like"/>
</dbReference>
<feature type="chain" id="PRO_5046846574" description="Flavin-containing monooxygenase" evidence="6">
    <location>
        <begin position="25"/>
        <end position="456"/>
    </location>
</feature>